<accession>A0A4Y9XUD1</accession>
<evidence type="ECO:0000256" key="1">
    <source>
        <dbReference type="SAM" id="MobiDB-lite"/>
    </source>
</evidence>
<gene>
    <name evidence="2" type="ORF">EVJ58_g9674</name>
</gene>
<organism evidence="2 3">
    <name type="scientific">Rhodofomes roseus</name>
    <dbReference type="NCBI Taxonomy" id="34475"/>
    <lineage>
        <taxon>Eukaryota</taxon>
        <taxon>Fungi</taxon>
        <taxon>Dikarya</taxon>
        <taxon>Basidiomycota</taxon>
        <taxon>Agaricomycotina</taxon>
        <taxon>Agaricomycetes</taxon>
        <taxon>Polyporales</taxon>
        <taxon>Rhodofomes</taxon>
    </lineage>
</organism>
<sequence>MDAILTTSAASLGSLMGATSTPAATPQASPSKRAQKGKQRQAEGDSPASQPGTGLAKLNGESATRSIPILLDNIEKVYNDLTTLRGEVAAELAALKLTTQRAIQATPALDSTVESLVRASLEELLDGAIDRHLEDIVVDTTVAAQDISELNQKYNLVVRSTNEVNKRLDGLTGSGDRVGANVKAIASEVARIATTMTGVEETVRSLLERASEAVDVLNVEHRRQVMDKLSEA</sequence>
<proteinExistence type="predicted"/>
<name>A0A4Y9XUD1_9APHY</name>
<reference evidence="2 3" key="1">
    <citation type="submission" date="2019-01" db="EMBL/GenBank/DDBJ databases">
        <title>Genome sequencing of the rare red list fungi Fomitopsis rosea.</title>
        <authorList>
            <person name="Buettner E."/>
            <person name="Kellner H."/>
        </authorList>
    </citation>
    <scope>NUCLEOTIDE SEQUENCE [LARGE SCALE GENOMIC DNA]</scope>
    <source>
        <strain evidence="2 3">DSM 105464</strain>
    </source>
</reference>
<dbReference type="EMBL" id="SEKV01000881">
    <property type="protein sequence ID" value="TFY53033.1"/>
    <property type="molecule type" value="Genomic_DNA"/>
</dbReference>
<dbReference type="Proteomes" id="UP000298390">
    <property type="component" value="Unassembled WGS sequence"/>
</dbReference>
<comment type="caution">
    <text evidence="2">The sequence shown here is derived from an EMBL/GenBank/DDBJ whole genome shotgun (WGS) entry which is preliminary data.</text>
</comment>
<feature type="compositionally biased region" description="Low complexity" evidence="1">
    <location>
        <begin position="18"/>
        <end position="31"/>
    </location>
</feature>
<protein>
    <submittedName>
        <fullName evidence="2">Uncharacterized protein</fullName>
    </submittedName>
</protein>
<evidence type="ECO:0000313" key="3">
    <source>
        <dbReference type="Proteomes" id="UP000298390"/>
    </source>
</evidence>
<dbReference type="AlphaFoldDB" id="A0A4Y9XUD1"/>
<feature type="region of interest" description="Disordered" evidence="1">
    <location>
        <begin position="15"/>
        <end position="59"/>
    </location>
</feature>
<evidence type="ECO:0000313" key="2">
    <source>
        <dbReference type="EMBL" id="TFY53033.1"/>
    </source>
</evidence>